<organism evidence="3 4">
    <name type="scientific">Taurinivorans muris</name>
    <dbReference type="NCBI Taxonomy" id="2787751"/>
    <lineage>
        <taxon>Bacteria</taxon>
        <taxon>Pseudomonadati</taxon>
        <taxon>Thermodesulfobacteriota</taxon>
        <taxon>Desulfovibrionia</taxon>
        <taxon>Desulfovibrionales</taxon>
        <taxon>Desulfovibrionaceae</taxon>
        <taxon>Taurinivorans</taxon>
    </lineage>
</organism>
<protein>
    <submittedName>
        <fullName evidence="3">Glutaredoxin family protein</fullName>
    </submittedName>
</protein>
<feature type="domain" description="Glutaredoxin" evidence="2">
    <location>
        <begin position="61"/>
        <end position="122"/>
    </location>
</feature>
<accession>A0ABY5Y1K4</accession>
<evidence type="ECO:0000259" key="2">
    <source>
        <dbReference type="Pfam" id="PF00462"/>
    </source>
</evidence>
<feature type="transmembrane region" description="Helical" evidence="1">
    <location>
        <begin position="6"/>
        <end position="22"/>
    </location>
</feature>
<dbReference type="SUPFAM" id="SSF52833">
    <property type="entry name" value="Thioredoxin-like"/>
    <property type="match status" value="1"/>
</dbReference>
<dbReference type="InterPro" id="IPR002109">
    <property type="entry name" value="Glutaredoxin"/>
</dbReference>
<dbReference type="Pfam" id="PF00462">
    <property type="entry name" value="Glutaredoxin"/>
    <property type="match status" value="1"/>
</dbReference>
<gene>
    <name evidence="3" type="ORF">JBF11_01745</name>
</gene>
<evidence type="ECO:0000256" key="1">
    <source>
        <dbReference type="SAM" id="Phobius"/>
    </source>
</evidence>
<dbReference type="EMBL" id="CP065938">
    <property type="protein sequence ID" value="UWX06064.1"/>
    <property type="molecule type" value="Genomic_DNA"/>
</dbReference>
<dbReference type="Proteomes" id="UP001058120">
    <property type="component" value="Chromosome"/>
</dbReference>
<name>A0ABY5Y1K4_9BACT</name>
<keyword evidence="1" id="KW-0472">Membrane</keyword>
<keyword evidence="1" id="KW-1133">Transmembrane helix</keyword>
<dbReference type="Gene3D" id="3.40.30.10">
    <property type="entry name" value="Glutaredoxin"/>
    <property type="match status" value="1"/>
</dbReference>
<proteinExistence type="predicted"/>
<keyword evidence="1" id="KW-0812">Transmembrane</keyword>
<dbReference type="CDD" id="cd02976">
    <property type="entry name" value="NrdH"/>
    <property type="match status" value="1"/>
</dbReference>
<sequence length="138" mass="16235">MAATYLLVIIGFLLIIFGIFYFKSKRIKDEPIEDILSRLTQEEQTLYKMALKPENVPNTFIYALSTCHHCKKTREFLDENSVPYTIIYIDKYPKQLYKNLLDRLKIYNPRGSYPTIRLANGQIITGFREHALREALIK</sequence>
<dbReference type="InterPro" id="IPR036249">
    <property type="entry name" value="Thioredoxin-like_sf"/>
</dbReference>
<evidence type="ECO:0000313" key="3">
    <source>
        <dbReference type="EMBL" id="UWX06064.1"/>
    </source>
</evidence>
<reference evidence="3" key="1">
    <citation type="submission" date="2020-12" db="EMBL/GenBank/DDBJ databases">
        <title>Taurinivorans muris gen. nov., sp. nov., fundamental and realized metabolic niche of a ubiquitous sulfidogenic bacterium in the murine intestine.</title>
        <authorList>
            <person name="Ye H."/>
            <person name="Hanson B.T."/>
            <person name="Loy A."/>
        </authorList>
    </citation>
    <scope>NUCLEOTIDE SEQUENCE</scope>
    <source>
        <strain evidence="3">LT0009</strain>
    </source>
</reference>
<evidence type="ECO:0000313" key="4">
    <source>
        <dbReference type="Proteomes" id="UP001058120"/>
    </source>
</evidence>
<dbReference type="RefSeq" id="WP_334315663.1">
    <property type="nucleotide sequence ID" value="NZ_CP065938.1"/>
</dbReference>
<keyword evidence="4" id="KW-1185">Reference proteome</keyword>